<dbReference type="PANTHER" id="PTHR22761:SF7">
    <property type="entry name" value="SNF7 FAMILY PROTEIN"/>
    <property type="match status" value="1"/>
</dbReference>
<feature type="region of interest" description="Disordered" evidence="1">
    <location>
        <begin position="423"/>
        <end position="452"/>
    </location>
</feature>
<dbReference type="AlphaFoldDB" id="A0A9R1ULP4"/>
<accession>A0A9R1ULP4</accession>
<evidence type="ECO:0008006" key="4">
    <source>
        <dbReference type="Google" id="ProtNLM"/>
    </source>
</evidence>
<dbReference type="GO" id="GO:0005771">
    <property type="term" value="C:multivesicular body"/>
    <property type="evidence" value="ECO:0000318"/>
    <property type="project" value="GO_Central"/>
</dbReference>
<feature type="compositionally biased region" description="Basic and acidic residues" evidence="1">
    <location>
        <begin position="423"/>
        <end position="445"/>
    </location>
</feature>
<dbReference type="Pfam" id="PF03357">
    <property type="entry name" value="Snf7"/>
    <property type="match status" value="1"/>
</dbReference>
<gene>
    <name evidence="2" type="ORF">LSAT_V11C800454600</name>
</gene>
<dbReference type="GO" id="GO:0000815">
    <property type="term" value="C:ESCRT III complex"/>
    <property type="evidence" value="ECO:0000318"/>
    <property type="project" value="GO_Central"/>
</dbReference>
<dbReference type="GO" id="GO:0032511">
    <property type="term" value="P:late endosome to vacuole transport via multivesicular body sorting pathway"/>
    <property type="evidence" value="ECO:0000318"/>
    <property type="project" value="GO_Central"/>
</dbReference>
<comment type="caution">
    <text evidence="2">The sequence shown here is derived from an EMBL/GenBank/DDBJ whole genome shotgun (WGS) entry which is preliminary data.</text>
</comment>
<dbReference type="EMBL" id="NBSK02000008">
    <property type="protein sequence ID" value="KAJ0189922.1"/>
    <property type="molecule type" value="Genomic_DNA"/>
</dbReference>
<dbReference type="GO" id="GO:0009898">
    <property type="term" value="C:cytoplasmic side of plasma membrane"/>
    <property type="evidence" value="ECO:0000318"/>
    <property type="project" value="GO_Central"/>
</dbReference>
<protein>
    <recommendedName>
        <fullName evidence="4">Charged multivesicular body protein 7</fullName>
    </recommendedName>
</protein>
<reference evidence="2 3" key="1">
    <citation type="journal article" date="2017" name="Nat. Commun.">
        <title>Genome assembly with in vitro proximity ligation data and whole-genome triplication in lettuce.</title>
        <authorList>
            <person name="Reyes-Chin-Wo S."/>
            <person name="Wang Z."/>
            <person name="Yang X."/>
            <person name="Kozik A."/>
            <person name="Arikit S."/>
            <person name="Song C."/>
            <person name="Xia L."/>
            <person name="Froenicke L."/>
            <person name="Lavelle D.O."/>
            <person name="Truco M.J."/>
            <person name="Xia R."/>
            <person name="Zhu S."/>
            <person name="Xu C."/>
            <person name="Xu H."/>
            <person name="Xu X."/>
            <person name="Cox K."/>
            <person name="Korf I."/>
            <person name="Meyers B.C."/>
            <person name="Michelmore R.W."/>
        </authorList>
    </citation>
    <scope>NUCLEOTIDE SEQUENCE [LARGE SCALE GENOMIC DNA]</scope>
    <source>
        <strain evidence="3">cv. Salinas</strain>
        <tissue evidence="2">Seedlings</tissue>
    </source>
</reference>
<dbReference type="Gene3D" id="6.10.140.1230">
    <property type="match status" value="1"/>
</dbReference>
<keyword evidence="3" id="KW-1185">Reference proteome</keyword>
<organism evidence="2 3">
    <name type="scientific">Lactuca sativa</name>
    <name type="common">Garden lettuce</name>
    <dbReference type="NCBI Taxonomy" id="4236"/>
    <lineage>
        <taxon>Eukaryota</taxon>
        <taxon>Viridiplantae</taxon>
        <taxon>Streptophyta</taxon>
        <taxon>Embryophyta</taxon>
        <taxon>Tracheophyta</taxon>
        <taxon>Spermatophyta</taxon>
        <taxon>Magnoliopsida</taxon>
        <taxon>eudicotyledons</taxon>
        <taxon>Gunneridae</taxon>
        <taxon>Pentapetalae</taxon>
        <taxon>asterids</taxon>
        <taxon>campanulids</taxon>
        <taxon>Asterales</taxon>
        <taxon>Asteraceae</taxon>
        <taxon>Cichorioideae</taxon>
        <taxon>Cichorieae</taxon>
        <taxon>Lactucinae</taxon>
        <taxon>Lactuca</taxon>
    </lineage>
</organism>
<name>A0A9R1ULP4_LACSA</name>
<evidence type="ECO:0000313" key="3">
    <source>
        <dbReference type="Proteomes" id="UP000235145"/>
    </source>
</evidence>
<proteinExistence type="predicted"/>
<evidence type="ECO:0000256" key="1">
    <source>
        <dbReference type="SAM" id="MobiDB-lite"/>
    </source>
</evidence>
<dbReference type="PANTHER" id="PTHR22761">
    <property type="entry name" value="CHARGED MULTIVESICULAR BODY PROTEIN"/>
    <property type="match status" value="1"/>
</dbReference>
<dbReference type="GO" id="GO:0006900">
    <property type="term" value="P:vesicle budding from membrane"/>
    <property type="evidence" value="ECO:0000318"/>
    <property type="project" value="GO_Central"/>
</dbReference>
<sequence length="478" mass="54147">MVYKSHDIRMESCNRTRSCSGERRMELVREVIRKEVQDWDSEVMISARFKAFSGQRSDWEPRYHFWRDLVIKIARRLRIFIIRPSVVSGAIPVSHFKPRVKNVWFNQGGLTPLCIDDVLVSFFLLALLSIHPYQSFASILTQLEMYNAGDLSCSNDLIDPKGGQLTQLFHKVRHLLPLSKSAIPSEDEFIVSSLLEEKCIEVVKLLCDCHWTSSCIITMARFQVICEGPKEASVILSHFSKCGKAKYLAIRRQDLIEGVKVSLSPKTVPGIIPPDYEVLHLTWTAEKLQLQIDLIDQRCVKSKMSALASLKSGNKSSAMRHARELKLASESREKCHVLLMRVEEVLRAIADAQDSKEVFEAIQSGTKAIKDNKVTIEEVQLCLDELDGAMNSQRQVDEVIGSVSSYAEFDEDIEDELDKLQLEESRKSSHSHAPPDDTIRREHTTESLSNALSDLKLSNEVVMTKSQNVSKFLDPALS</sequence>
<dbReference type="Proteomes" id="UP000235145">
    <property type="component" value="Unassembled WGS sequence"/>
</dbReference>
<dbReference type="InterPro" id="IPR005024">
    <property type="entry name" value="Snf7_fam"/>
</dbReference>
<dbReference type="Pfam" id="PF25880">
    <property type="entry name" value="WHD_CHMP7_1st"/>
    <property type="match status" value="1"/>
</dbReference>
<evidence type="ECO:0000313" key="2">
    <source>
        <dbReference type="EMBL" id="KAJ0189922.1"/>
    </source>
</evidence>